<dbReference type="SUPFAM" id="SSF50993">
    <property type="entry name" value="Peptidase/esterase 'gauge' domain"/>
    <property type="match status" value="1"/>
</dbReference>
<dbReference type="RefSeq" id="WP_214352749.1">
    <property type="nucleotide sequence ID" value="NZ_JAHBOH010000002.1"/>
</dbReference>
<keyword evidence="3" id="KW-0645">Protease</keyword>
<dbReference type="EMBL" id="JAHBOH010000002">
    <property type="protein sequence ID" value="MBT0995641.1"/>
    <property type="molecule type" value="Genomic_DNA"/>
</dbReference>
<feature type="domain" description="Peptidase S9 prolyl oligopeptidase catalytic" evidence="7">
    <location>
        <begin position="552"/>
        <end position="766"/>
    </location>
</feature>
<evidence type="ECO:0000256" key="6">
    <source>
        <dbReference type="SAM" id="MobiDB-lite"/>
    </source>
</evidence>
<feature type="region of interest" description="Disordered" evidence="6">
    <location>
        <begin position="1"/>
        <end position="34"/>
    </location>
</feature>
<evidence type="ECO:0000259" key="8">
    <source>
        <dbReference type="Pfam" id="PF02897"/>
    </source>
</evidence>
<comment type="catalytic activity">
    <reaction evidence="1">
        <text>Hydrolysis of Pro-|-Xaa &gt;&gt; Ala-|-Xaa in oligopeptides.</text>
        <dbReference type="EC" id="3.4.21.26"/>
    </reaction>
</comment>
<dbReference type="SUPFAM" id="SSF53474">
    <property type="entry name" value="alpha/beta-Hydrolases"/>
    <property type="match status" value="1"/>
</dbReference>
<feature type="compositionally biased region" description="Low complexity" evidence="6">
    <location>
        <begin position="12"/>
        <end position="31"/>
    </location>
</feature>
<evidence type="ECO:0000256" key="1">
    <source>
        <dbReference type="ARBA" id="ARBA00001070"/>
    </source>
</evidence>
<gene>
    <name evidence="9" type="ORF">KIN34_15275</name>
</gene>
<organism evidence="9 10">
    <name type="scientific">Cellulomonas fulva</name>
    <dbReference type="NCBI Taxonomy" id="2835530"/>
    <lineage>
        <taxon>Bacteria</taxon>
        <taxon>Bacillati</taxon>
        <taxon>Actinomycetota</taxon>
        <taxon>Actinomycetes</taxon>
        <taxon>Micrococcales</taxon>
        <taxon>Cellulomonadaceae</taxon>
        <taxon>Cellulomonas</taxon>
    </lineage>
</organism>
<dbReference type="PRINTS" id="PR00862">
    <property type="entry name" value="PROLIGOPTASE"/>
</dbReference>
<dbReference type="PANTHER" id="PTHR42881:SF2">
    <property type="entry name" value="PROLYL ENDOPEPTIDASE"/>
    <property type="match status" value="1"/>
</dbReference>
<dbReference type="Gene3D" id="3.40.50.1820">
    <property type="entry name" value="alpha/beta hydrolase"/>
    <property type="match status" value="1"/>
</dbReference>
<comment type="caution">
    <text evidence="9">The sequence shown here is derived from an EMBL/GenBank/DDBJ whole genome shotgun (WGS) entry which is preliminary data.</text>
</comment>
<dbReference type="InterPro" id="IPR023302">
    <property type="entry name" value="Pept_S9A_N"/>
</dbReference>
<dbReference type="InterPro" id="IPR029058">
    <property type="entry name" value="AB_hydrolase_fold"/>
</dbReference>
<sequence length="770" mass="82251">MTAPSSNPVPRTPRAADPAAAPTSLTSPATPFGYPSARRVDLVEDLHGHRVADPYRWLEDADDDETRAWSQAQDELYERCRAAAEPADGPFATATLTARMRTLLGAGFVGAPVWRGERRFFSRRAGDQEHAVVVLAEPGGRASGPAGAESAAGAHGTGAERVLVDPMQLDPAGTTTLDAWQPSREGDLLAYQASTGGTEESVLRVLDVATGEVVDGPIDRARYSPVAWLPGGEAFFYVRRLAPVLLPEDERQYHRRVWLHRVGTPADDDVEVFGAGLAHTSYYGVSVSRDGRWLIVSASAGTAPRTDVWIADLATSSPQAPVFVEVAVGLDAETGAWVARDGRLYVHTDLDAPRGRLAVTDPTTPGVPHWRTLLAEDDEAVLEDVAFTDDGGDDGRTPRLLLASWRRHAVSEVTVHDPASGTRLPGADGSVVLPGLGSVSGLVTRPEGGPEVWFSYTDHTSVPRVLRFDATTREVTLWAAPPGAVADVPDVRVLRHAVPSADGTTVRAFVVVRADLVRPGASGDDEDVRPLAALPTILYGYGGFQISLDPAYSASTLAWVEAGGAYVVANLRGGGEEGEQWHRDGMRGAKQNVFDDFHAVAQALVAQGWTTPDRLACWGGSNGGLLVGAAITQRPDLFAAAVCSAPLLDMVRYQRFGLGVTWTEEYGDADVPEELAWLLGYSPYHRVVTGTRYPATLFTVFEGDTRVDPLHARKLAAALQHATSATVEDRPVLVRRETGVGHGGRALSRTIGLTVEQLQFAARHTGLAGS</sequence>
<dbReference type="Pfam" id="PF00326">
    <property type="entry name" value="Peptidase_S9"/>
    <property type="match status" value="1"/>
</dbReference>
<dbReference type="EC" id="3.4.21.26" evidence="2"/>
<evidence type="ECO:0000256" key="2">
    <source>
        <dbReference type="ARBA" id="ARBA00011897"/>
    </source>
</evidence>
<evidence type="ECO:0000313" key="10">
    <source>
        <dbReference type="Proteomes" id="UP000722125"/>
    </source>
</evidence>
<protein>
    <recommendedName>
        <fullName evidence="2">prolyl oligopeptidase</fullName>
        <ecNumber evidence="2">3.4.21.26</ecNumber>
    </recommendedName>
</protein>
<dbReference type="InterPro" id="IPR002470">
    <property type="entry name" value="Peptidase_S9A"/>
</dbReference>
<evidence type="ECO:0000256" key="5">
    <source>
        <dbReference type="ARBA" id="ARBA00022825"/>
    </source>
</evidence>
<keyword evidence="10" id="KW-1185">Reference proteome</keyword>
<accession>A0ABS5U2L1</accession>
<dbReference type="InterPro" id="IPR001375">
    <property type="entry name" value="Peptidase_S9_cat"/>
</dbReference>
<dbReference type="Gene3D" id="2.130.10.120">
    <property type="entry name" value="Prolyl oligopeptidase, N-terminal domain"/>
    <property type="match status" value="1"/>
</dbReference>
<feature type="domain" description="Peptidase S9A N-terminal" evidence="8">
    <location>
        <begin position="35"/>
        <end position="480"/>
    </location>
</feature>
<keyword evidence="5" id="KW-0720">Serine protease</keyword>
<dbReference type="InterPro" id="IPR051167">
    <property type="entry name" value="Prolyl_oligopep/macrocyclase"/>
</dbReference>
<dbReference type="Pfam" id="PF02897">
    <property type="entry name" value="Peptidase_S9_N"/>
    <property type="match status" value="1"/>
</dbReference>
<evidence type="ECO:0000259" key="7">
    <source>
        <dbReference type="Pfam" id="PF00326"/>
    </source>
</evidence>
<evidence type="ECO:0000256" key="3">
    <source>
        <dbReference type="ARBA" id="ARBA00022670"/>
    </source>
</evidence>
<keyword evidence="4" id="KW-0378">Hydrolase</keyword>
<dbReference type="Proteomes" id="UP000722125">
    <property type="component" value="Unassembled WGS sequence"/>
</dbReference>
<name>A0ABS5U2L1_9CELL</name>
<reference evidence="9 10" key="1">
    <citation type="submission" date="2021-05" db="EMBL/GenBank/DDBJ databases">
        <title>Description of Cellulomonas sp. DKR-3 sp. nov.</title>
        <authorList>
            <person name="Dahal R.H."/>
            <person name="Chaudhary D.K."/>
        </authorList>
    </citation>
    <scope>NUCLEOTIDE SEQUENCE [LARGE SCALE GENOMIC DNA]</scope>
    <source>
        <strain evidence="9 10">DKR-3</strain>
    </source>
</reference>
<proteinExistence type="predicted"/>
<dbReference type="PANTHER" id="PTHR42881">
    <property type="entry name" value="PROLYL ENDOPEPTIDASE"/>
    <property type="match status" value="1"/>
</dbReference>
<evidence type="ECO:0000313" key="9">
    <source>
        <dbReference type="EMBL" id="MBT0995641.1"/>
    </source>
</evidence>
<evidence type="ECO:0000256" key="4">
    <source>
        <dbReference type="ARBA" id="ARBA00022801"/>
    </source>
</evidence>